<comment type="caution">
    <text evidence="9">The sequence shown here is derived from an EMBL/GenBank/DDBJ whole genome shotgun (WGS) entry which is preliminary data.</text>
</comment>
<organism evidence="9 10">
    <name type="scientific">Mycena pura</name>
    <dbReference type="NCBI Taxonomy" id="153505"/>
    <lineage>
        <taxon>Eukaryota</taxon>
        <taxon>Fungi</taxon>
        <taxon>Dikarya</taxon>
        <taxon>Basidiomycota</taxon>
        <taxon>Agaricomycotina</taxon>
        <taxon>Agaricomycetes</taxon>
        <taxon>Agaricomycetidae</taxon>
        <taxon>Agaricales</taxon>
        <taxon>Marasmiineae</taxon>
        <taxon>Mycenaceae</taxon>
        <taxon>Mycena</taxon>
    </lineage>
</organism>
<dbReference type="EMBL" id="JARJCW010000053">
    <property type="protein sequence ID" value="KAJ7202784.1"/>
    <property type="molecule type" value="Genomic_DNA"/>
</dbReference>
<protein>
    <recommendedName>
        <fullName evidence="3 6">DNA polymerase alpha subunit B</fullName>
    </recommendedName>
</protein>
<dbReference type="InterPro" id="IPR016722">
    <property type="entry name" value="DNA_pol_alpha_bsu"/>
</dbReference>
<sequence>MDTESLTQEISTRFADIASDAQLVAECVSVCKNYNFTPEELQYKWEAHNFSHSATRSEISPYTPDSFASLKLLIQRERATKAAVQKAPPRTAPVTTINRGAFRNRTPANRPVNGAAQIKLEPDADGFAMVAGPSTVSFQGPSAGAAAIKKRAYRYMLEKPSERGDVLDDRIDEFAERIRECYDIPELGDPSSPTEGDITVVGRMIHDGDAAEDAWKLADEAIALECSRALGNGARVPLRFESAMNLKVRGSPQGSGGAAFFPGALVALRGRNGGGGYFQVSEVLTLPPPPPSGVKSEADASFSMFIASGPYTPDQDLGFKPWRALLKKIQEAKPAVVLLLGPFIDVLHPLIKCGDVDSTPLNLFRTRFTDPLRAYLDSVPGSIAIFVPSVRDLISNHAVFPQRELAEDVARADPRIHLVPNPAWFTLNGIAFAATSEDVLFHLNKGHFVKRGEEIDATAPMSPEDAGNDRMAGLCRHLLQQRSFYPVFPVPAELTAELVLDVSHSDGLRLGTGDGDAPECAPDVLIVPSRLKQFAKTVYATSALNPSFVSKGTYIILDVSTGDAGATKARLTPRLEKLQ</sequence>
<gene>
    <name evidence="9" type="ORF">GGX14DRAFT_462233</name>
</gene>
<name>A0AAD6V8M8_9AGAR</name>
<dbReference type="GO" id="GO:0005658">
    <property type="term" value="C:alpha DNA polymerase:primase complex"/>
    <property type="evidence" value="ECO:0007669"/>
    <property type="project" value="TreeGrafter"/>
</dbReference>
<evidence type="ECO:0000259" key="7">
    <source>
        <dbReference type="Pfam" id="PF04042"/>
    </source>
</evidence>
<evidence type="ECO:0000256" key="1">
    <source>
        <dbReference type="ARBA" id="ARBA00004123"/>
    </source>
</evidence>
<evidence type="ECO:0000259" key="8">
    <source>
        <dbReference type="Pfam" id="PF22062"/>
    </source>
</evidence>
<evidence type="ECO:0000313" key="9">
    <source>
        <dbReference type="EMBL" id="KAJ7202784.1"/>
    </source>
</evidence>
<dbReference type="GO" id="GO:0003677">
    <property type="term" value="F:DNA binding"/>
    <property type="evidence" value="ECO:0007669"/>
    <property type="project" value="InterPro"/>
</dbReference>
<dbReference type="InterPro" id="IPR007185">
    <property type="entry name" value="DNA_pol_a/d/e_bsu"/>
</dbReference>
<dbReference type="AlphaFoldDB" id="A0AAD6V8M8"/>
<dbReference type="PANTHER" id="PTHR23061:SF12">
    <property type="entry name" value="DNA POLYMERASE ALPHA SUBUNIT B"/>
    <property type="match status" value="1"/>
</dbReference>
<evidence type="ECO:0000256" key="2">
    <source>
        <dbReference type="ARBA" id="ARBA00007299"/>
    </source>
</evidence>
<comment type="function">
    <text evidence="6">Accessory subunit of the DNA polymerase alpha complex (also known as the alpha DNA polymerase-primase complex) which plays an essential role in the initiation of DNA synthesis.</text>
</comment>
<accession>A0AAD6V8M8</accession>
<proteinExistence type="inferred from homology"/>
<dbReference type="Pfam" id="PF22062">
    <property type="entry name" value="OB_DPOA2"/>
    <property type="match status" value="1"/>
</dbReference>
<dbReference type="GO" id="GO:0006270">
    <property type="term" value="P:DNA replication initiation"/>
    <property type="evidence" value="ECO:0007669"/>
    <property type="project" value="TreeGrafter"/>
</dbReference>
<evidence type="ECO:0000256" key="5">
    <source>
        <dbReference type="ARBA" id="ARBA00023242"/>
    </source>
</evidence>
<evidence type="ECO:0000256" key="3">
    <source>
        <dbReference type="ARBA" id="ARBA00018596"/>
    </source>
</evidence>
<comment type="subcellular location">
    <subcellularLocation>
        <location evidence="1 6">Nucleus</location>
    </subcellularLocation>
</comment>
<evidence type="ECO:0000313" key="10">
    <source>
        <dbReference type="Proteomes" id="UP001219525"/>
    </source>
</evidence>
<keyword evidence="5 6" id="KW-0539">Nucleus</keyword>
<comment type="similarity">
    <text evidence="2 6">Belongs to the DNA polymerase alpha subunit B family.</text>
</comment>
<dbReference type="PIRSF" id="PIRSF018300">
    <property type="entry name" value="DNA_pol_alph_2"/>
    <property type="match status" value="1"/>
</dbReference>
<feature type="domain" description="DNA polymerase alpha subunit B OB" evidence="8">
    <location>
        <begin position="165"/>
        <end position="285"/>
    </location>
</feature>
<keyword evidence="10" id="KW-1185">Reference proteome</keyword>
<evidence type="ECO:0000256" key="6">
    <source>
        <dbReference type="PIRNR" id="PIRNR018300"/>
    </source>
</evidence>
<dbReference type="Gene3D" id="3.60.21.60">
    <property type="match status" value="2"/>
</dbReference>
<dbReference type="Pfam" id="PF04042">
    <property type="entry name" value="DNA_pol_E_B"/>
    <property type="match status" value="1"/>
</dbReference>
<dbReference type="Proteomes" id="UP001219525">
    <property type="component" value="Unassembled WGS sequence"/>
</dbReference>
<evidence type="ECO:0000256" key="4">
    <source>
        <dbReference type="ARBA" id="ARBA00022705"/>
    </source>
</evidence>
<keyword evidence="4 6" id="KW-0235">DNA replication</keyword>
<reference evidence="9" key="1">
    <citation type="submission" date="2023-03" db="EMBL/GenBank/DDBJ databases">
        <title>Massive genome expansion in bonnet fungi (Mycena s.s.) driven by repeated elements and novel gene families across ecological guilds.</title>
        <authorList>
            <consortium name="Lawrence Berkeley National Laboratory"/>
            <person name="Harder C.B."/>
            <person name="Miyauchi S."/>
            <person name="Viragh M."/>
            <person name="Kuo A."/>
            <person name="Thoen E."/>
            <person name="Andreopoulos B."/>
            <person name="Lu D."/>
            <person name="Skrede I."/>
            <person name="Drula E."/>
            <person name="Henrissat B."/>
            <person name="Morin E."/>
            <person name="Kohler A."/>
            <person name="Barry K."/>
            <person name="LaButti K."/>
            <person name="Morin E."/>
            <person name="Salamov A."/>
            <person name="Lipzen A."/>
            <person name="Mereny Z."/>
            <person name="Hegedus B."/>
            <person name="Baldrian P."/>
            <person name="Stursova M."/>
            <person name="Weitz H."/>
            <person name="Taylor A."/>
            <person name="Grigoriev I.V."/>
            <person name="Nagy L.G."/>
            <person name="Martin F."/>
            <person name="Kauserud H."/>
        </authorList>
    </citation>
    <scope>NUCLEOTIDE SEQUENCE</scope>
    <source>
        <strain evidence="9">9144</strain>
    </source>
</reference>
<dbReference type="InterPro" id="IPR054300">
    <property type="entry name" value="OB_DPOA2"/>
</dbReference>
<feature type="domain" description="DNA polymerase alpha/delta/epsilon subunit B" evidence="7">
    <location>
        <begin position="305"/>
        <end position="536"/>
    </location>
</feature>
<dbReference type="PANTHER" id="PTHR23061">
    <property type="entry name" value="DNA POLYMERASE 2 ALPHA 70 KDA SUBUNIT"/>
    <property type="match status" value="1"/>
</dbReference>